<evidence type="ECO:0000256" key="1">
    <source>
        <dbReference type="ARBA" id="ARBA00004370"/>
    </source>
</evidence>
<dbReference type="InterPro" id="IPR019425">
    <property type="entry name" value="7TM_GPCR_serpentine_rcpt_Srt"/>
</dbReference>
<dbReference type="PANTHER" id="PTHR22718:SF11">
    <property type="entry name" value="7TM GPCR SERPENTINE RECEPTOR CLASS X (SRX) DOMAIN-CONTAINING PROTEIN"/>
    <property type="match status" value="1"/>
</dbReference>
<keyword evidence="6" id="KW-1185">Reference proteome</keyword>
<evidence type="ECO:0000256" key="5">
    <source>
        <dbReference type="SAM" id="Phobius"/>
    </source>
</evidence>
<feature type="transmembrane region" description="Helical" evidence="5">
    <location>
        <begin position="12"/>
        <end position="35"/>
    </location>
</feature>
<evidence type="ECO:0000313" key="7">
    <source>
        <dbReference type="WBParaSite" id="SMUV_0001064401-mRNA-1"/>
    </source>
</evidence>
<dbReference type="SUPFAM" id="SSF81321">
    <property type="entry name" value="Family A G protein-coupled receptor-like"/>
    <property type="match status" value="2"/>
</dbReference>
<feature type="transmembrane region" description="Helical" evidence="5">
    <location>
        <begin position="47"/>
        <end position="73"/>
    </location>
</feature>
<dbReference type="InterPro" id="IPR000276">
    <property type="entry name" value="GPCR_Rhodpsn"/>
</dbReference>
<dbReference type="PRINTS" id="PR00237">
    <property type="entry name" value="GPCRRHODOPSN"/>
</dbReference>
<feature type="transmembrane region" description="Helical" evidence="5">
    <location>
        <begin position="226"/>
        <end position="247"/>
    </location>
</feature>
<reference evidence="7" key="1">
    <citation type="submission" date="2017-02" db="UniProtKB">
        <authorList>
            <consortium name="WormBaseParasite"/>
        </authorList>
    </citation>
    <scope>IDENTIFICATION</scope>
</reference>
<dbReference type="GO" id="GO:0016020">
    <property type="term" value="C:membrane"/>
    <property type="evidence" value="ECO:0007669"/>
    <property type="project" value="UniProtKB-SubCell"/>
</dbReference>
<protein>
    <submittedName>
        <fullName evidence="7">7TM_GPCR_Srx domain-containing protein</fullName>
    </submittedName>
</protein>
<name>A0A0N5B052_9BILA</name>
<keyword evidence="2 5" id="KW-0812">Transmembrane</keyword>
<feature type="transmembrane region" description="Helical" evidence="5">
    <location>
        <begin position="330"/>
        <end position="350"/>
    </location>
</feature>
<evidence type="ECO:0000313" key="6">
    <source>
        <dbReference type="Proteomes" id="UP000046393"/>
    </source>
</evidence>
<dbReference type="WBParaSite" id="SMUV_0001064401-mRNA-1">
    <property type="protein sequence ID" value="SMUV_0001064401-mRNA-1"/>
    <property type="gene ID" value="SMUV_0001064401"/>
</dbReference>
<feature type="transmembrane region" description="Helical" evidence="5">
    <location>
        <begin position="356"/>
        <end position="380"/>
    </location>
</feature>
<evidence type="ECO:0000256" key="4">
    <source>
        <dbReference type="ARBA" id="ARBA00023136"/>
    </source>
</evidence>
<dbReference type="CDD" id="cd00637">
    <property type="entry name" value="7tm_classA_rhodopsin-like"/>
    <property type="match status" value="1"/>
</dbReference>
<evidence type="ECO:0000256" key="2">
    <source>
        <dbReference type="ARBA" id="ARBA00022692"/>
    </source>
</evidence>
<comment type="subcellular location">
    <subcellularLocation>
        <location evidence="1">Membrane</location>
    </subcellularLocation>
</comment>
<dbReference type="GO" id="GO:0004930">
    <property type="term" value="F:G protein-coupled receptor activity"/>
    <property type="evidence" value="ECO:0007669"/>
    <property type="project" value="InterPro"/>
</dbReference>
<dbReference type="Pfam" id="PF10321">
    <property type="entry name" value="7TM_GPCR_Srt"/>
    <property type="match status" value="1"/>
</dbReference>
<dbReference type="AlphaFoldDB" id="A0A0N5B052"/>
<organism evidence="6 7">
    <name type="scientific">Syphacia muris</name>
    <dbReference type="NCBI Taxonomy" id="451379"/>
    <lineage>
        <taxon>Eukaryota</taxon>
        <taxon>Metazoa</taxon>
        <taxon>Ecdysozoa</taxon>
        <taxon>Nematoda</taxon>
        <taxon>Chromadorea</taxon>
        <taxon>Rhabditida</taxon>
        <taxon>Spirurina</taxon>
        <taxon>Oxyuridomorpha</taxon>
        <taxon>Oxyuroidea</taxon>
        <taxon>Oxyuridae</taxon>
        <taxon>Syphacia</taxon>
    </lineage>
</organism>
<dbReference type="Gene3D" id="1.20.1070.10">
    <property type="entry name" value="Rhodopsin 7-helix transmembrane proteins"/>
    <property type="match status" value="2"/>
</dbReference>
<proteinExistence type="predicted"/>
<feature type="transmembrane region" description="Helical" evidence="5">
    <location>
        <begin position="183"/>
        <end position="205"/>
    </location>
</feature>
<dbReference type="PANTHER" id="PTHR22718">
    <property type="entry name" value="SERPENTINE RECEPTOR, CLASS X"/>
    <property type="match status" value="1"/>
</dbReference>
<accession>A0A0N5B052</accession>
<keyword evidence="3 5" id="KW-1133">Transmembrane helix</keyword>
<feature type="transmembrane region" description="Helical" evidence="5">
    <location>
        <begin position="272"/>
        <end position="297"/>
    </location>
</feature>
<evidence type="ECO:0000256" key="3">
    <source>
        <dbReference type="ARBA" id="ARBA00022989"/>
    </source>
</evidence>
<dbReference type="Proteomes" id="UP000046393">
    <property type="component" value="Unplaced"/>
</dbReference>
<keyword evidence="4 5" id="KW-0472">Membrane</keyword>
<sequence length="472" mass="53260">MTLLPPVYPGALGILYIFIGIFGSVCNLATALIIIRYHVYRLSAYTLMANIAIADTVILIFAGFACGTVLLQFQSHTINTQLPLNVTPTASLLTTPRLFNNDTQYFINDNQTNLAIQNATFIRILQNADTLTDIGNSSRNTTILLLPKASVISKNDNRLNADAIFVSSSVNEENTEWRNNFNAVLSFFGIAAWITNGFSYALLGLNRCVAICFFHTRARVLNTVRNAVLGSSIAWIFGISIAALAAFPEPLFRIRKDLWTVSFISPGWRKQVFVIIFAVAFNGLSILVQILCSTLVLTKIRTVKRKINANALKKSSAFRFIRQAELTLQFFYPSVVCATATFVYLARPFIVSSMPHWLLVLKHIVWMLGHSCNPLIYAYYNECMRASYRSWLTCLPLRGHYKRSSLPRHSINLTGRMKRPSHMYTKTSLIRNSLQVQSRNFEQLCQFMMKINMASDTHEGWVDNSNESEDEV</sequence>